<protein>
    <submittedName>
        <fullName evidence="3">Zinc ribbon domain-containing protein</fullName>
    </submittedName>
</protein>
<evidence type="ECO:0000259" key="2">
    <source>
        <dbReference type="Pfam" id="PF07282"/>
    </source>
</evidence>
<dbReference type="InterPro" id="IPR010095">
    <property type="entry name" value="Cas12f1-like_TNB"/>
</dbReference>
<dbReference type="GO" id="GO:0003677">
    <property type="term" value="F:DNA binding"/>
    <property type="evidence" value="ECO:0007669"/>
    <property type="project" value="UniProtKB-KW"/>
</dbReference>
<organism evidence="3 4">
    <name type="scientific">Brevibacillus thermoruber</name>
    <dbReference type="NCBI Taxonomy" id="33942"/>
    <lineage>
        <taxon>Bacteria</taxon>
        <taxon>Bacillati</taxon>
        <taxon>Bacillota</taxon>
        <taxon>Bacilli</taxon>
        <taxon>Bacillales</taxon>
        <taxon>Paenibacillaceae</taxon>
        <taxon>Brevibacillus</taxon>
    </lineage>
</organism>
<accession>A0A9X3TV25</accession>
<dbReference type="Pfam" id="PF07282">
    <property type="entry name" value="Cas12f1-like_TNB"/>
    <property type="match status" value="1"/>
</dbReference>
<name>A0A9X3TV25_9BACL</name>
<comment type="caution">
    <text evidence="3">The sequence shown here is derived from an EMBL/GenBank/DDBJ whole genome shotgun (WGS) entry which is preliminary data.</text>
</comment>
<dbReference type="Proteomes" id="UP001151071">
    <property type="component" value="Unassembled WGS sequence"/>
</dbReference>
<keyword evidence="4" id="KW-1185">Reference proteome</keyword>
<feature type="domain" description="Cas12f1-like TNB" evidence="2">
    <location>
        <begin position="2"/>
        <end position="60"/>
    </location>
</feature>
<dbReference type="EMBL" id="JAPYYP010000059">
    <property type="protein sequence ID" value="MDA5111013.1"/>
    <property type="molecule type" value="Genomic_DNA"/>
</dbReference>
<dbReference type="AlphaFoldDB" id="A0A9X3TV25"/>
<evidence type="ECO:0000313" key="3">
    <source>
        <dbReference type="EMBL" id="MDA5111013.1"/>
    </source>
</evidence>
<evidence type="ECO:0000313" key="4">
    <source>
        <dbReference type="Proteomes" id="UP001151071"/>
    </source>
</evidence>
<gene>
    <name evidence="3" type="ORF">O3V59_22005</name>
</gene>
<proteinExistence type="predicted"/>
<reference evidence="3" key="1">
    <citation type="submission" date="2022-12" db="EMBL/GenBank/DDBJ databases">
        <title>Draft genome sequence of the thermophilic strain Brevibacillus thermoruber HT42, isolated from Los Humeros, Puebla, Mexico, with biotechnological potential.</title>
        <authorList>
            <person name="Lara Sanchez J."/>
            <person name="Solis Palacios R."/>
            <person name="Bustos Baena A.S."/>
            <person name="Ruz Baez A.E."/>
            <person name="Espinosa Luna G."/>
            <person name="Oliart Ros R.M."/>
        </authorList>
    </citation>
    <scope>NUCLEOTIDE SEQUENCE</scope>
    <source>
        <strain evidence="3">HT42</strain>
    </source>
</reference>
<sequence>MEYKARIAGVPVVLVHPRNTSRTCPNCGHCDKKNRPTRDHFHCQSCGFARPADGIPAVNIRGRDEVMQPYAG</sequence>
<dbReference type="SUPFAM" id="SSF57783">
    <property type="entry name" value="Zinc beta-ribbon"/>
    <property type="match status" value="1"/>
</dbReference>
<evidence type="ECO:0000256" key="1">
    <source>
        <dbReference type="ARBA" id="ARBA00023125"/>
    </source>
</evidence>
<keyword evidence="1" id="KW-0238">DNA-binding</keyword>